<keyword evidence="2" id="KW-1003">Cell membrane</keyword>
<evidence type="ECO:0000256" key="4">
    <source>
        <dbReference type="ARBA" id="ARBA00022989"/>
    </source>
</evidence>
<dbReference type="Pfam" id="PF02687">
    <property type="entry name" value="FtsX"/>
    <property type="match status" value="2"/>
</dbReference>
<comment type="similarity">
    <text evidence="6">Belongs to the ABC-4 integral membrane protein family.</text>
</comment>
<feature type="transmembrane region" description="Helical" evidence="7">
    <location>
        <begin position="26"/>
        <end position="47"/>
    </location>
</feature>
<evidence type="ECO:0000256" key="1">
    <source>
        <dbReference type="ARBA" id="ARBA00004651"/>
    </source>
</evidence>
<evidence type="ECO:0000256" key="5">
    <source>
        <dbReference type="ARBA" id="ARBA00023136"/>
    </source>
</evidence>
<evidence type="ECO:0000313" key="9">
    <source>
        <dbReference type="EMBL" id="TQL49106.1"/>
    </source>
</evidence>
<evidence type="ECO:0000313" key="10">
    <source>
        <dbReference type="Proteomes" id="UP000319516"/>
    </source>
</evidence>
<feature type="transmembrane region" description="Helical" evidence="7">
    <location>
        <begin position="312"/>
        <end position="342"/>
    </location>
</feature>
<keyword evidence="3 7" id="KW-0812">Transmembrane</keyword>
<comment type="subcellular location">
    <subcellularLocation>
        <location evidence="1">Cell membrane</location>
        <topology evidence="1">Multi-pass membrane protein</topology>
    </subcellularLocation>
</comment>
<evidence type="ECO:0000259" key="8">
    <source>
        <dbReference type="Pfam" id="PF02687"/>
    </source>
</evidence>
<dbReference type="InterPro" id="IPR003838">
    <property type="entry name" value="ABC3_permease_C"/>
</dbReference>
<protein>
    <submittedName>
        <fullName evidence="9">Putative ABC transport system permease protein</fullName>
    </submittedName>
</protein>
<gene>
    <name evidence="9" type="ORF">FB467_0171</name>
</gene>
<feature type="transmembrane region" description="Helical" evidence="7">
    <location>
        <begin position="434"/>
        <end position="459"/>
    </location>
</feature>
<feature type="domain" description="ABC3 transporter permease C-terminal" evidence="8">
    <location>
        <begin position="268"/>
        <end position="387"/>
    </location>
</feature>
<feature type="transmembrane region" description="Helical" evidence="7">
    <location>
        <begin position="723"/>
        <end position="752"/>
    </location>
</feature>
<dbReference type="PANTHER" id="PTHR30572">
    <property type="entry name" value="MEMBRANE COMPONENT OF TRANSPORTER-RELATED"/>
    <property type="match status" value="1"/>
</dbReference>
<keyword evidence="10" id="KW-1185">Reference proteome</keyword>
<name>A0A542YLY3_9MICO</name>
<dbReference type="InterPro" id="IPR050250">
    <property type="entry name" value="Macrolide_Exporter_MacB"/>
</dbReference>
<dbReference type="EMBL" id="VFOP01000001">
    <property type="protein sequence ID" value="TQL49106.1"/>
    <property type="molecule type" value="Genomic_DNA"/>
</dbReference>
<dbReference type="RefSeq" id="WP_141783409.1">
    <property type="nucleotide sequence ID" value="NZ_BAAAIK010000008.1"/>
</dbReference>
<evidence type="ECO:0000256" key="7">
    <source>
        <dbReference type="SAM" id="Phobius"/>
    </source>
</evidence>
<evidence type="ECO:0000256" key="2">
    <source>
        <dbReference type="ARBA" id="ARBA00022475"/>
    </source>
</evidence>
<feature type="transmembrane region" description="Helical" evidence="7">
    <location>
        <begin position="773"/>
        <end position="798"/>
    </location>
</feature>
<dbReference type="GO" id="GO:0022857">
    <property type="term" value="F:transmembrane transporter activity"/>
    <property type="evidence" value="ECO:0007669"/>
    <property type="project" value="TreeGrafter"/>
</dbReference>
<dbReference type="GO" id="GO:0005886">
    <property type="term" value="C:plasma membrane"/>
    <property type="evidence" value="ECO:0007669"/>
    <property type="project" value="UniProtKB-SubCell"/>
</dbReference>
<evidence type="ECO:0000256" key="3">
    <source>
        <dbReference type="ARBA" id="ARBA00022692"/>
    </source>
</evidence>
<proteinExistence type="inferred from homology"/>
<feature type="domain" description="ABC3 transporter permease C-terminal" evidence="8">
    <location>
        <begin position="731"/>
        <end position="848"/>
    </location>
</feature>
<dbReference type="PANTHER" id="PTHR30572:SF4">
    <property type="entry name" value="ABC TRANSPORTER PERMEASE YTRF"/>
    <property type="match status" value="1"/>
</dbReference>
<sequence length="855" mass="85330">MSAATGVGGGTGALALAGLRGHARRLGATVLAVVLGVAFVTTTLLALNSLDRGVQDTVAGAVSGHDLVVTGGSESLTPDTVAALRAIEGVDVADASARVYGTGETNLPMLATTMPQGRGVALLDGRLPAGPDEVAVSVELARTSGAEPGDTVTFTPYPAFGDDGEEVAGEEPAALHPTVVGVVDVGDDPRLTWQDVIVGSEDGLAAWGGVEFEHVTLDLAGASEADARAAVEAAAPGTTLRTGTEEAAFRVANATGGMDLLGPVLLGFGAVALATTALVIANTFTIVLAQRSRELALLRCVGATRSQVRRTVLLEALVLGVVSSTLGVLVGVGAVAAAASAIGEVDLGIPVELGLVPSTTALVAPWLVGLVVTVGAAWWPTRRATRVAPLAALQPTAAPTAGSRPGLVRIAGSFGLLAAGAAALVYAVSAGSVVVGVLGGLVSFLGVLVGAVFLVPAAIRVLGIPARAAGVPGRLAVGNAVSNPARVAATSAALLIGVTLITMTSVGAASAARTADREIDAQFPLDVAVQASYDWPEAAPGQDPEEVGAVLRSLEAPVVDQVRALDGVQAAVPLPGAFLSLEQGDGELLAESPAYGVDATQVASALRDDSVLDDLGPGTLGMSEDDLSMYGLEAGQAVTVRGPAGSREVTLVEAGLGSGWLVSPQTLEELALDARTGAIAIRLADDADVGSVVTDIRSVVEPEGAWADGAAALRQEMDTVLNVLVLVTTGLLGVAVLIAVVGIANTLALSVLERTRENALVRALGLTRAQLRAMLTTEGILVAVVSAVLGVLLGTVYAWCGVQTLLPEDTAVALALPWGQLGAVLGVAVVAGLLASVLPARRAARIAPAAGLAAP</sequence>
<organism evidence="9 10">
    <name type="scientific">Ornithinicoccus hortensis</name>
    <dbReference type="NCBI Taxonomy" id="82346"/>
    <lineage>
        <taxon>Bacteria</taxon>
        <taxon>Bacillati</taxon>
        <taxon>Actinomycetota</taxon>
        <taxon>Actinomycetes</taxon>
        <taxon>Micrococcales</taxon>
        <taxon>Intrasporangiaceae</taxon>
        <taxon>Ornithinicoccus</taxon>
    </lineage>
</organism>
<keyword evidence="5 7" id="KW-0472">Membrane</keyword>
<reference evidence="9 10" key="1">
    <citation type="submission" date="2019-06" db="EMBL/GenBank/DDBJ databases">
        <title>Sequencing the genomes of 1000 actinobacteria strains.</title>
        <authorList>
            <person name="Klenk H.-P."/>
        </authorList>
    </citation>
    <scope>NUCLEOTIDE SEQUENCE [LARGE SCALE GENOMIC DNA]</scope>
    <source>
        <strain evidence="9 10">DSM 12335</strain>
    </source>
</reference>
<evidence type="ECO:0000256" key="6">
    <source>
        <dbReference type="ARBA" id="ARBA00038076"/>
    </source>
</evidence>
<feature type="transmembrane region" description="Helical" evidence="7">
    <location>
        <begin position="407"/>
        <end position="428"/>
    </location>
</feature>
<dbReference type="OrthoDB" id="9780560at2"/>
<feature type="transmembrane region" description="Helical" evidence="7">
    <location>
        <begin position="492"/>
        <end position="512"/>
    </location>
</feature>
<feature type="transmembrane region" description="Helical" evidence="7">
    <location>
        <begin position="818"/>
        <end position="838"/>
    </location>
</feature>
<dbReference type="AlphaFoldDB" id="A0A542YLY3"/>
<comment type="caution">
    <text evidence="9">The sequence shown here is derived from an EMBL/GenBank/DDBJ whole genome shotgun (WGS) entry which is preliminary data.</text>
</comment>
<accession>A0A542YLY3</accession>
<keyword evidence="4 7" id="KW-1133">Transmembrane helix</keyword>
<feature type="transmembrane region" description="Helical" evidence="7">
    <location>
        <begin position="362"/>
        <end position="379"/>
    </location>
</feature>
<feature type="transmembrane region" description="Helical" evidence="7">
    <location>
        <begin position="260"/>
        <end position="289"/>
    </location>
</feature>
<dbReference type="Proteomes" id="UP000319516">
    <property type="component" value="Unassembled WGS sequence"/>
</dbReference>